<accession>A0A1H9F5C0</accession>
<evidence type="ECO:0000256" key="6">
    <source>
        <dbReference type="SAM" id="SignalP"/>
    </source>
</evidence>
<reference evidence="9" key="1">
    <citation type="submission" date="2016-10" db="EMBL/GenBank/DDBJ databases">
        <authorList>
            <person name="Varghese N."/>
            <person name="Submissions S."/>
        </authorList>
    </citation>
    <scope>NUCLEOTIDE SEQUENCE [LARGE SCALE GENOMIC DNA]</scope>
    <source>
        <strain evidence="9">DSM 24740</strain>
    </source>
</reference>
<dbReference type="InterPro" id="IPR050131">
    <property type="entry name" value="Peptidase_S8_subtilisin-like"/>
</dbReference>
<dbReference type="Gene3D" id="3.40.50.200">
    <property type="entry name" value="Peptidase S8/S53 domain"/>
    <property type="match status" value="1"/>
</dbReference>
<evidence type="ECO:0000256" key="3">
    <source>
        <dbReference type="ARBA" id="ARBA00022801"/>
    </source>
</evidence>
<feature type="active site" description="Charge relay system" evidence="5">
    <location>
        <position position="177"/>
    </location>
</feature>
<dbReference type="Pfam" id="PF00082">
    <property type="entry name" value="Peptidase_S8"/>
    <property type="match status" value="1"/>
</dbReference>
<dbReference type="InterPro" id="IPR000209">
    <property type="entry name" value="Peptidase_S8/S53_dom"/>
</dbReference>
<dbReference type="InterPro" id="IPR023828">
    <property type="entry name" value="Peptidase_S8_Ser-AS"/>
</dbReference>
<dbReference type="PRINTS" id="PR00723">
    <property type="entry name" value="SUBTILISIN"/>
</dbReference>
<dbReference type="InParanoid" id="A0A1H9F5C0"/>
<dbReference type="Proteomes" id="UP000199021">
    <property type="component" value="Unassembled WGS sequence"/>
</dbReference>
<evidence type="ECO:0000313" key="8">
    <source>
        <dbReference type="EMBL" id="SEQ33130.1"/>
    </source>
</evidence>
<keyword evidence="6" id="KW-0732">Signal</keyword>
<feature type="chain" id="PRO_5011749435" evidence="6">
    <location>
        <begin position="20"/>
        <end position="466"/>
    </location>
</feature>
<feature type="domain" description="Peptidase S8/S53" evidence="7">
    <location>
        <begin position="171"/>
        <end position="445"/>
    </location>
</feature>
<dbReference type="SUPFAM" id="SSF52743">
    <property type="entry name" value="Subtilisin-like"/>
    <property type="match status" value="1"/>
</dbReference>
<keyword evidence="9" id="KW-1185">Reference proteome</keyword>
<dbReference type="InterPro" id="IPR015500">
    <property type="entry name" value="Peptidase_S8_subtilisin-rel"/>
</dbReference>
<evidence type="ECO:0000313" key="9">
    <source>
        <dbReference type="Proteomes" id="UP000199021"/>
    </source>
</evidence>
<proteinExistence type="inferred from homology"/>
<keyword evidence="3 5" id="KW-0378">Hydrolase</keyword>
<dbReference type="PANTHER" id="PTHR43806">
    <property type="entry name" value="PEPTIDASE S8"/>
    <property type="match status" value="1"/>
</dbReference>
<evidence type="ECO:0000256" key="2">
    <source>
        <dbReference type="ARBA" id="ARBA00022670"/>
    </source>
</evidence>
<dbReference type="AlphaFoldDB" id="A0A1H9F5C0"/>
<gene>
    <name evidence="8" type="ORF">SAMN05444359_10892</name>
</gene>
<dbReference type="RefSeq" id="WP_090167497.1">
    <property type="nucleotide sequence ID" value="NZ_FOFB01000008.1"/>
</dbReference>
<dbReference type="STRING" id="478744.SAMN05444359_10892"/>
<dbReference type="PANTHER" id="PTHR43806:SF11">
    <property type="entry name" value="CEREVISIN-RELATED"/>
    <property type="match status" value="1"/>
</dbReference>
<dbReference type="PROSITE" id="PS51892">
    <property type="entry name" value="SUBTILASE"/>
    <property type="match status" value="1"/>
</dbReference>
<name>A0A1H9F5C0_9BACT</name>
<dbReference type="GO" id="GO:0004252">
    <property type="term" value="F:serine-type endopeptidase activity"/>
    <property type="evidence" value="ECO:0007669"/>
    <property type="project" value="UniProtKB-UniRule"/>
</dbReference>
<feature type="active site" description="Charge relay system" evidence="5">
    <location>
        <position position="234"/>
    </location>
</feature>
<keyword evidence="4 5" id="KW-0720">Serine protease</keyword>
<feature type="signal peptide" evidence="6">
    <location>
        <begin position="1"/>
        <end position="19"/>
    </location>
</feature>
<dbReference type="OrthoDB" id="1489285at2"/>
<protein>
    <submittedName>
        <fullName evidence="8">Subtilase family protein</fullName>
    </submittedName>
</protein>
<dbReference type="InterPro" id="IPR036852">
    <property type="entry name" value="Peptidase_S8/S53_dom_sf"/>
</dbReference>
<evidence type="ECO:0000256" key="4">
    <source>
        <dbReference type="ARBA" id="ARBA00022825"/>
    </source>
</evidence>
<feature type="active site" description="Charge relay system" evidence="5">
    <location>
        <position position="406"/>
    </location>
</feature>
<evidence type="ECO:0000259" key="7">
    <source>
        <dbReference type="Pfam" id="PF00082"/>
    </source>
</evidence>
<keyword evidence="2 5" id="KW-0645">Protease</keyword>
<evidence type="ECO:0000256" key="5">
    <source>
        <dbReference type="PROSITE-ProRule" id="PRU01240"/>
    </source>
</evidence>
<evidence type="ECO:0000256" key="1">
    <source>
        <dbReference type="ARBA" id="ARBA00011073"/>
    </source>
</evidence>
<organism evidence="8 9">
    <name type="scientific">Neolewinella agarilytica</name>
    <dbReference type="NCBI Taxonomy" id="478744"/>
    <lineage>
        <taxon>Bacteria</taxon>
        <taxon>Pseudomonadati</taxon>
        <taxon>Bacteroidota</taxon>
        <taxon>Saprospiria</taxon>
        <taxon>Saprospirales</taxon>
        <taxon>Lewinellaceae</taxon>
        <taxon>Neolewinella</taxon>
    </lineage>
</organism>
<dbReference type="PROSITE" id="PS00138">
    <property type="entry name" value="SUBTILASE_SER"/>
    <property type="match status" value="1"/>
</dbReference>
<dbReference type="EMBL" id="FOFB01000008">
    <property type="protein sequence ID" value="SEQ33130.1"/>
    <property type="molecule type" value="Genomic_DNA"/>
</dbReference>
<sequence length="466" mass="51757">MKRFILLSLLSCFSLFLSAQETDPIENRYIPIFQDYEEKLEELGYPVGRAGNAAYVPGQYVLKYTGANAAADFQADFIKLKRRFGARNVSLIGECGCSDEFQLYNIHLKNVGGEERGKAGKNKVAQAIGQEEVEPNFYVIPELDQLKNNLDFNQLPPNFKVIPSTNRNAPVTIAVLDSGIDPYFQHPQTTNGMAPLYLWENEEDEQDDPFCFDDDIFGWDFINDDNAPLDDHSHGTHIASRIAQQLKNNAPDVNYRFMSLKMLDHDGVGTTFHASCAVLYAAHHQADVINASWGFYGESDNILRGAFEYAESRGVATMNSAGNYRRDLSSTRHYPSEFALEANPIQSIFFVSATRTGTLLWPLTNFRSNPGVPGSDFMAAPGGNLLGLMPHHMGYNNNLARKRGTSIAVPFASALAAHYRHLHPNDGPVTLRNMLLATIEAQGTGATVNYGGQVLPYKVFNWVTLP</sequence>
<comment type="similarity">
    <text evidence="1 5">Belongs to the peptidase S8 family.</text>
</comment>
<dbReference type="GO" id="GO:0006508">
    <property type="term" value="P:proteolysis"/>
    <property type="evidence" value="ECO:0007669"/>
    <property type="project" value="UniProtKB-KW"/>
</dbReference>